<comment type="caution">
    <text evidence="1">The sequence shown here is derived from an EMBL/GenBank/DDBJ whole genome shotgun (WGS) entry which is preliminary data.</text>
</comment>
<dbReference type="SMART" id="SM00344">
    <property type="entry name" value="HTH_ASNC"/>
    <property type="match status" value="1"/>
</dbReference>
<dbReference type="InterPro" id="IPR036388">
    <property type="entry name" value="WH-like_DNA-bd_sf"/>
</dbReference>
<gene>
    <name evidence="1" type="ORF">FNL38_106231</name>
</gene>
<dbReference type="GO" id="GO:0005829">
    <property type="term" value="C:cytosol"/>
    <property type="evidence" value="ECO:0007669"/>
    <property type="project" value="TreeGrafter"/>
</dbReference>
<protein>
    <submittedName>
        <fullName evidence="1">AsnC family transcriptional regulator</fullName>
    </submittedName>
</protein>
<dbReference type="Pfam" id="PF13404">
    <property type="entry name" value="HTH_AsnC-type"/>
    <property type="match status" value="1"/>
</dbReference>
<dbReference type="InterPro" id="IPR000485">
    <property type="entry name" value="AsnC-type_HTH_dom"/>
</dbReference>
<organism evidence="1">
    <name type="scientific">Nocardia globerula</name>
    <dbReference type="NCBI Taxonomy" id="1818"/>
    <lineage>
        <taxon>Bacteria</taxon>
        <taxon>Bacillati</taxon>
        <taxon>Actinomycetota</taxon>
        <taxon>Actinomycetes</taxon>
        <taxon>Mycobacteriales</taxon>
        <taxon>Nocardiaceae</taxon>
        <taxon>Nocardia</taxon>
    </lineage>
</organism>
<evidence type="ECO:0000313" key="1">
    <source>
        <dbReference type="EMBL" id="TYQ02411.1"/>
    </source>
</evidence>
<dbReference type="GO" id="GO:0043200">
    <property type="term" value="P:response to amino acid"/>
    <property type="evidence" value="ECO:0007669"/>
    <property type="project" value="TreeGrafter"/>
</dbReference>
<dbReference type="Gene3D" id="1.10.10.10">
    <property type="entry name" value="Winged helix-like DNA-binding domain superfamily/Winged helix DNA-binding domain"/>
    <property type="match status" value="2"/>
</dbReference>
<dbReference type="InterPro" id="IPR036390">
    <property type="entry name" value="WH_DNA-bd_sf"/>
</dbReference>
<dbReference type="PANTHER" id="PTHR30154">
    <property type="entry name" value="LEUCINE-RESPONSIVE REGULATORY PROTEIN"/>
    <property type="match status" value="1"/>
</dbReference>
<sequence length="336" mass="36735">MQDSIVLDEIDLRIVHAMQVQPRAPWALIGSVVGVDPVTAARRWRSLTDSGTAWIAAYPAADAGSVLAFLDIRCEPRSRKRIVDELVAHAHVMSVNVHSGGCAVMAEALFVGTDALARYVLDDLQLQDGVTDVVVHPVTRVFTEGSRWRLGTLEPSGVRTLRESGVAPPPLGRRHPLDRATVAVIDVLGRRPRVSVTELAHELEISTSTARRRLGRALSQHTLLRCELARFATGRPIRVLFTARIPVLDAERAARILRARTEIRLVVAVAGSNNLFFAGWFRALPDLAALEADLAARAPTLEVVDRRVVLDTPKLMGHLLDRDGRSMGVVPVSVRS</sequence>
<dbReference type="SUPFAM" id="SSF54909">
    <property type="entry name" value="Dimeric alpha+beta barrel"/>
    <property type="match status" value="1"/>
</dbReference>
<dbReference type="SUPFAM" id="SSF46785">
    <property type="entry name" value="Winged helix' DNA-binding domain"/>
    <property type="match status" value="1"/>
</dbReference>
<reference evidence="1" key="1">
    <citation type="submission" date="2019-07" db="EMBL/GenBank/DDBJ databases">
        <title>Genomic Encyclopedia of Type Strains, Phase IV (KMG-IV): sequencing the most valuable type-strain genomes for metagenomic binning, comparative biology and taxonomic classification.</title>
        <authorList>
            <person name="Goeker M."/>
        </authorList>
    </citation>
    <scope>NUCLEOTIDE SEQUENCE</scope>
    <source>
        <strain evidence="1">DSM 44596</strain>
    </source>
</reference>
<dbReference type="InterPro" id="IPR019888">
    <property type="entry name" value="Tscrpt_reg_AsnC-like"/>
</dbReference>
<dbReference type="GO" id="GO:0043565">
    <property type="term" value="F:sequence-specific DNA binding"/>
    <property type="evidence" value="ECO:0007669"/>
    <property type="project" value="InterPro"/>
</dbReference>
<dbReference type="AlphaFoldDB" id="A0A652YM90"/>
<dbReference type="PANTHER" id="PTHR30154:SF34">
    <property type="entry name" value="TRANSCRIPTIONAL REGULATOR AZLB"/>
    <property type="match status" value="1"/>
</dbReference>
<proteinExistence type="predicted"/>
<dbReference type="InterPro" id="IPR011008">
    <property type="entry name" value="Dimeric_a/b-barrel"/>
</dbReference>
<dbReference type="EMBL" id="VNIQ01000006">
    <property type="protein sequence ID" value="TYQ02411.1"/>
    <property type="molecule type" value="Genomic_DNA"/>
</dbReference>
<accession>A0A652YM90</accession>
<dbReference type="Gene3D" id="3.30.70.920">
    <property type="match status" value="1"/>
</dbReference>
<name>A0A652YM90_NOCGL</name>